<comment type="caution">
    <text evidence="2">The sequence shown here is derived from an EMBL/GenBank/DDBJ whole genome shotgun (WGS) entry which is preliminary data.</text>
</comment>
<reference evidence="2 3" key="1">
    <citation type="submission" date="2024-02" db="EMBL/GenBank/DDBJ databases">
        <authorList>
            <person name="Chen Y."/>
            <person name="Shah S."/>
            <person name="Dougan E. K."/>
            <person name="Thang M."/>
            <person name="Chan C."/>
        </authorList>
    </citation>
    <scope>NUCLEOTIDE SEQUENCE [LARGE SCALE GENOMIC DNA]</scope>
</reference>
<keyword evidence="3" id="KW-1185">Reference proteome</keyword>
<gene>
    <name evidence="2" type="ORF">CCMP2556_LOCUS8808</name>
</gene>
<protein>
    <submittedName>
        <fullName evidence="2">Uncharacterized protein</fullName>
    </submittedName>
</protein>
<sequence length="170" mass="18824">MQCFVHGPLPGLLIYCVLRGLPARLRACSNHEIQMEREQSSSSIASSDSTMTLWATKVTRLALDEPDEPFSDSDEGGARNPEQTAPEQGPTNNTGSSEPGRLTPALLRPSRAAERRRTPGSKVWLLPLEPGVIEESLSLLPFLSGVQHLSNLQLQREQSLYRPYLESFRV</sequence>
<proteinExistence type="predicted"/>
<dbReference type="Proteomes" id="UP001642484">
    <property type="component" value="Unassembled WGS sequence"/>
</dbReference>
<feature type="region of interest" description="Disordered" evidence="1">
    <location>
        <begin position="64"/>
        <end position="115"/>
    </location>
</feature>
<feature type="compositionally biased region" description="Polar residues" evidence="1">
    <location>
        <begin position="81"/>
        <end position="97"/>
    </location>
</feature>
<name>A0ABP0IZ17_9DINO</name>
<feature type="compositionally biased region" description="Acidic residues" evidence="1">
    <location>
        <begin position="64"/>
        <end position="75"/>
    </location>
</feature>
<organism evidence="2 3">
    <name type="scientific">Durusdinium trenchii</name>
    <dbReference type="NCBI Taxonomy" id="1381693"/>
    <lineage>
        <taxon>Eukaryota</taxon>
        <taxon>Sar</taxon>
        <taxon>Alveolata</taxon>
        <taxon>Dinophyceae</taxon>
        <taxon>Suessiales</taxon>
        <taxon>Symbiodiniaceae</taxon>
        <taxon>Durusdinium</taxon>
    </lineage>
</organism>
<dbReference type="EMBL" id="CAXAMN010004025">
    <property type="protein sequence ID" value="CAK9007353.1"/>
    <property type="molecule type" value="Genomic_DNA"/>
</dbReference>
<accession>A0ABP0IZ17</accession>
<evidence type="ECO:0000313" key="2">
    <source>
        <dbReference type="EMBL" id="CAK9007353.1"/>
    </source>
</evidence>
<evidence type="ECO:0000313" key="3">
    <source>
        <dbReference type="Proteomes" id="UP001642484"/>
    </source>
</evidence>
<evidence type="ECO:0000256" key="1">
    <source>
        <dbReference type="SAM" id="MobiDB-lite"/>
    </source>
</evidence>